<evidence type="ECO:0000313" key="13">
    <source>
        <dbReference type="EMBL" id="KAG0663877.1"/>
    </source>
</evidence>
<dbReference type="InterPro" id="IPR046357">
    <property type="entry name" value="PPIase_dom_sf"/>
</dbReference>
<dbReference type="PANTHER" id="PTHR31308:SF5">
    <property type="entry name" value="ERGOSTERYL-BETA-GLUCOSIDASE"/>
    <property type="match status" value="1"/>
</dbReference>
<reference evidence="13 14" key="1">
    <citation type="submission" date="2020-11" db="EMBL/GenBank/DDBJ databases">
        <title>Kefir isolates.</title>
        <authorList>
            <person name="Marcisauskas S."/>
            <person name="Kim Y."/>
            <person name="Blasche S."/>
        </authorList>
    </citation>
    <scope>NUCLEOTIDE SEQUENCE [LARGE SCALE GENOMIC DNA]</scope>
    <source>
        <strain evidence="13 14">KR</strain>
    </source>
</reference>
<evidence type="ECO:0000256" key="2">
    <source>
        <dbReference type="ARBA" id="ARBA00005641"/>
    </source>
</evidence>
<evidence type="ECO:0000256" key="5">
    <source>
        <dbReference type="ARBA" id="ARBA00023110"/>
    </source>
</evidence>
<dbReference type="Pfam" id="PF18564">
    <property type="entry name" value="Glyco_hydro_5_C"/>
    <property type="match status" value="1"/>
</dbReference>
<dbReference type="Gene3D" id="3.10.50.40">
    <property type="match status" value="1"/>
</dbReference>
<feature type="domain" description="PPIase FKBP-type" evidence="12">
    <location>
        <begin position="912"/>
        <end position="999"/>
    </location>
</feature>
<evidence type="ECO:0000259" key="12">
    <source>
        <dbReference type="PROSITE" id="PS50059"/>
    </source>
</evidence>
<evidence type="ECO:0000256" key="7">
    <source>
        <dbReference type="ARBA" id="ARBA00023295"/>
    </source>
</evidence>
<dbReference type="SUPFAM" id="SSF54534">
    <property type="entry name" value="FKBP-like"/>
    <property type="match status" value="1"/>
</dbReference>
<feature type="transmembrane region" description="Helical" evidence="11">
    <location>
        <begin position="813"/>
        <end position="832"/>
    </location>
</feature>
<feature type="compositionally biased region" description="Basic and acidic residues" evidence="10">
    <location>
        <begin position="1003"/>
        <end position="1013"/>
    </location>
</feature>
<sequence length="1527" mass="168539">MSSPTPPRPLHEHPSLAPAYAIGSSNATAADLSQGAIGPEPLDAKHGRYFLDSYGRRLLLHGCNVSGINKLPTKPNGLTHLDMGEAWFDGENVSFVGRPWPLEESHEHLSRLRNWGLTFIRLVVPWEALEHRGPGEYDQEYMTYLHDLLSLFPRYGLKCYIDAHQDVWSRHAGGSGAPTWTMTLVGLDLRNLKPTGAAHAHNLHLEADDPPPKVWPSGMTKLAAATMATVFWGGDIFAPKRRVRRRLHKGPWGQAGAEDEEVGLQVFLQESMCEAFGVLADRLRDLEAVIGFEAMNEPHRGYIELLSPYNWDFNTDLAIGYFPSAVQSWALGTGHPVIIPHYVPSFPVTAISHHVLLRPPRRRSAWLDPSSKEYQKFPTNTTGCLWAEHGVWQWIPDRGEIGESIVLKMEYFRRFPEDCVVEGDCYFPFVRKFSRRIRKAPNPSSWLTAVEPIPNEFCPRYEHEQRPEGMVFAPHWYDLQALFEKRLGFMTANVQGLSRGMFLLKGLYFGRKGLKKNYATQMLNILRHGYRQIGEVPIILGETGCPFDLNDKAAFRSKDFRWQERMLDGICSAIGDSGLSNFNLWTYNPINNDTWGDSWNGENFSWFSLSDRTPEAMAAVRDRPEWEQLNVGARVLDAVERPYACKTAGIPLRCTYDFHSRRFTFDYINPIPTDHPLASVAPTHPQSEAEPGRPPLVGLACRARETEIYLPRRRYGQAARDGHLRVKLRDGDGEWRYDEEVRAALVFRRCCVDSTDLDLASFVEKRQTLYVLHRNTTPGYLHSVQVTVAGPADRASLRLWYEPPAWILDIEPVWLNLALVVVIGGYMGIWLLSQAFGDQGSAGKMPRVSNKIWGAGLSAIVAGLFAVSFMATGAAASSSPVAAAAAGAAEPTELKIDVTHKPTPCVFLSKKGDKLSMHYDGRLSTGKEFDSSRKRGQPFDFVIGRGQVIKGWEQGLLDMCPGEKRTLTIPSDLGYGSRGVGPIPGGATLVFDVELLDIKNRKPTKDEFPRTRPDTVNLPFSDADLTDSYRDDVDRSSNNASSPRHRHPLGDSPLSRRTYDAGDAIGSSPGRFGSSMAGSSQVGSEANHSSRIRSNLDKLLDLLDEDDHDQVFAQTSADGPSFAQGSGERTVMSTPPPPAAAAAPSSAAADQSHYTPRATHLRKSASYSVPGPSYPPPERTPLSPDHYATRSESGQRTQHAIFNSAGRPPLSARGSSALELLQRANGFAHEARAGLPDSPSPRPGSVAALRRSDVAPPLPSGRSAGLMQDEGAAGLASGFSRMAVNGDAEPSRVSEVADGRSEGSLNSIARVAEAAQREFDEIISETTQPDGRPASRMKSAPTPPYPAPSEGPRLSSYGLTTDETLAGGPAEQMNRQANSLHQQLVQELRDAQDYISYLQEELRAISEVVIQLREQPETTSPEASQLPYREEAPPQRPTPRQSAPSHGLAQVPAQAALEVMKHTLASLPSLLDTSAPLDSFARTLSFTRRMDQLVHRTRDQRRDEDVFAERNLADILRAVETWSGATG</sequence>
<keyword evidence="7" id="KW-0326">Glycosidase</keyword>
<accession>A0A9P7B791</accession>
<gene>
    <name evidence="13" type="ORF">C6P46_002103</name>
</gene>
<dbReference type="OrthoDB" id="9971853at2759"/>
<dbReference type="PANTHER" id="PTHR31308">
    <property type="match status" value="1"/>
</dbReference>
<organism evidence="13 14">
    <name type="scientific">Rhodotorula mucilaginosa</name>
    <name type="common">Yeast</name>
    <name type="synonym">Rhodotorula rubra</name>
    <dbReference type="NCBI Taxonomy" id="5537"/>
    <lineage>
        <taxon>Eukaryota</taxon>
        <taxon>Fungi</taxon>
        <taxon>Dikarya</taxon>
        <taxon>Basidiomycota</taxon>
        <taxon>Pucciniomycotina</taxon>
        <taxon>Microbotryomycetes</taxon>
        <taxon>Sporidiobolales</taxon>
        <taxon>Sporidiobolaceae</taxon>
        <taxon>Rhodotorula</taxon>
    </lineage>
</organism>
<dbReference type="InterPro" id="IPR017853">
    <property type="entry name" value="GH"/>
</dbReference>
<evidence type="ECO:0000256" key="6">
    <source>
        <dbReference type="ARBA" id="ARBA00023235"/>
    </source>
</evidence>
<evidence type="ECO:0000313" key="14">
    <source>
        <dbReference type="Proteomes" id="UP000777482"/>
    </source>
</evidence>
<feature type="region of interest" description="Disordered" evidence="10">
    <location>
        <begin position="1003"/>
        <end position="1090"/>
    </location>
</feature>
<dbReference type="InterPro" id="IPR001179">
    <property type="entry name" value="PPIase_FKBP_dom"/>
</dbReference>
<dbReference type="InterPro" id="IPR041036">
    <property type="entry name" value="GH5_C"/>
</dbReference>
<evidence type="ECO:0000256" key="8">
    <source>
        <dbReference type="PROSITE-ProRule" id="PRU00277"/>
    </source>
</evidence>
<feature type="region of interest" description="Disordered" evidence="10">
    <location>
        <begin position="1323"/>
        <end position="1367"/>
    </location>
</feature>
<dbReference type="EC" id="5.2.1.8" evidence="3 8"/>
<keyword evidence="11" id="KW-0812">Transmembrane</keyword>
<evidence type="ECO:0000256" key="11">
    <source>
        <dbReference type="SAM" id="Phobius"/>
    </source>
</evidence>
<keyword evidence="14" id="KW-1185">Reference proteome</keyword>
<proteinExistence type="inferred from homology"/>
<dbReference type="FunFam" id="3.10.50.40:FF:000006">
    <property type="entry name" value="Peptidyl-prolyl cis-trans isomerase"/>
    <property type="match status" value="1"/>
</dbReference>
<evidence type="ECO:0000256" key="1">
    <source>
        <dbReference type="ARBA" id="ARBA00000971"/>
    </source>
</evidence>
<keyword evidence="11" id="KW-0472">Membrane</keyword>
<feature type="compositionally biased region" description="Polar residues" evidence="10">
    <location>
        <begin position="1076"/>
        <end position="1090"/>
    </location>
</feature>
<evidence type="ECO:0000256" key="3">
    <source>
        <dbReference type="ARBA" id="ARBA00013194"/>
    </source>
</evidence>
<dbReference type="Pfam" id="PF00254">
    <property type="entry name" value="FKBP_C"/>
    <property type="match status" value="1"/>
</dbReference>
<keyword evidence="5 8" id="KW-0697">Rotamase</keyword>
<feature type="transmembrane region" description="Helical" evidence="11">
    <location>
        <begin position="852"/>
        <end position="871"/>
    </location>
</feature>
<dbReference type="InterPro" id="IPR013780">
    <property type="entry name" value="Glyco_hydro_b"/>
</dbReference>
<keyword evidence="6 8" id="KW-0413">Isomerase</keyword>
<name>A0A9P7B791_RHOMI</name>
<dbReference type="GO" id="GO:0003755">
    <property type="term" value="F:peptidyl-prolyl cis-trans isomerase activity"/>
    <property type="evidence" value="ECO:0007669"/>
    <property type="project" value="UniProtKB-KW"/>
</dbReference>
<comment type="similarity">
    <text evidence="2">Belongs to the glycosyl hydrolase 5 (cellulase A) family.</text>
</comment>
<feature type="region of interest" description="Disordered" evidence="10">
    <location>
        <begin position="1116"/>
        <end position="1196"/>
    </location>
</feature>
<comment type="catalytic activity">
    <reaction evidence="1 8">
        <text>[protein]-peptidylproline (omega=180) = [protein]-peptidylproline (omega=0)</text>
        <dbReference type="Rhea" id="RHEA:16237"/>
        <dbReference type="Rhea" id="RHEA-COMP:10747"/>
        <dbReference type="Rhea" id="RHEA-COMP:10748"/>
        <dbReference type="ChEBI" id="CHEBI:83833"/>
        <dbReference type="ChEBI" id="CHEBI:83834"/>
        <dbReference type="EC" id="5.2.1.8"/>
    </reaction>
</comment>
<evidence type="ECO:0000256" key="10">
    <source>
        <dbReference type="SAM" id="MobiDB-lite"/>
    </source>
</evidence>
<evidence type="ECO:0000256" key="4">
    <source>
        <dbReference type="ARBA" id="ARBA00022801"/>
    </source>
</evidence>
<keyword evidence="4" id="KW-0378">Hydrolase</keyword>
<dbReference type="InterPro" id="IPR052066">
    <property type="entry name" value="Glycosphingolipid_Hydrolases"/>
</dbReference>
<feature type="coiled-coil region" evidence="9">
    <location>
        <begin position="1370"/>
        <end position="1401"/>
    </location>
</feature>
<dbReference type="GO" id="GO:1904462">
    <property type="term" value="P:ergosteryl 3-beta-D-glucoside catabolic process"/>
    <property type="evidence" value="ECO:0007669"/>
    <property type="project" value="TreeGrafter"/>
</dbReference>
<feature type="region of interest" description="Disordered" evidence="10">
    <location>
        <begin position="1414"/>
        <end position="1449"/>
    </location>
</feature>
<dbReference type="Proteomes" id="UP000777482">
    <property type="component" value="Unassembled WGS sequence"/>
</dbReference>
<comment type="caution">
    <text evidence="13">The sequence shown here is derived from an EMBL/GenBank/DDBJ whole genome shotgun (WGS) entry which is preliminary data.</text>
</comment>
<dbReference type="SUPFAM" id="SSF51445">
    <property type="entry name" value="(Trans)glycosidases"/>
    <property type="match status" value="1"/>
</dbReference>
<protein>
    <recommendedName>
        <fullName evidence="3 8">peptidylprolyl isomerase</fullName>
        <ecNumber evidence="3 8">5.2.1.8</ecNumber>
    </recommendedName>
</protein>
<dbReference type="PROSITE" id="PS50059">
    <property type="entry name" value="FKBP_PPIASE"/>
    <property type="match status" value="1"/>
</dbReference>
<dbReference type="EMBL" id="PUHQ01000017">
    <property type="protein sequence ID" value="KAG0663877.1"/>
    <property type="molecule type" value="Genomic_DNA"/>
</dbReference>
<dbReference type="Gene3D" id="2.60.40.1180">
    <property type="entry name" value="Golgi alpha-mannosidase II"/>
    <property type="match status" value="1"/>
</dbReference>
<dbReference type="GO" id="GO:0050295">
    <property type="term" value="F:steryl-beta-glucosidase activity"/>
    <property type="evidence" value="ECO:0007669"/>
    <property type="project" value="TreeGrafter"/>
</dbReference>
<dbReference type="Gene3D" id="3.20.20.80">
    <property type="entry name" value="Glycosidases"/>
    <property type="match status" value="2"/>
</dbReference>
<keyword evidence="11" id="KW-1133">Transmembrane helix</keyword>
<feature type="compositionally biased region" description="Low complexity" evidence="10">
    <location>
        <begin position="1140"/>
        <end position="1149"/>
    </location>
</feature>
<keyword evidence="9" id="KW-0175">Coiled coil</keyword>
<evidence type="ECO:0000256" key="9">
    <source>
        <dbReference type="SAM" id="Coils"/>
    </source>
</evidence>